<dbReference type="PATRIC" id="fig|1398.18.peg.229"/>
<dbReference type="Pfam" id="PF00430">
    <property type="entry name" value="ATP-synt_B"/>
    <property type="match status" value="1"/>
</dbReference>
<evidence type="ECO:0000256" key="3">
    <source>
        <dbReference type="ARBA" id="ARBA00022475"/>
    </source>
</evidence>
<name>A0A0C5C6L3_HEYCO</name>
<reference evidence="18" key="2">
    <citation type="submission" date="2015-01" db="EMBL/GenBank/DDBJ databases">
        <title>Comparative genome analysis of Bacillus coagulans HM-08, Clostridium butyricum HM-68, Bacillus subtilis HM-66 and Bacillus paralicheniformis BL-09.</title>
        <authorList>
            <person name="Zhang H."/>
        </authorList>
    </citation>
    <scope>NUCLEOTIDE SEQUENCE [LARGE SCALE GENOMIC DNA]</scope>
    <source>
        <strain evidence="18">HM-08</strain>
    </source>
</reference>
<comment type="function">
    <text evidence="13">Component of the F(0) channel, it forms part of the peripheral stalk, linking F(1) to F(0).</text>
</comment>
<dbReference type="GO" id="GO:0045259">
    <property type="term" value="C:proton-transporting ATP synthase complex"/>
    <property type="evidence" value="ECO:0007669"/>
    <property type="project" value="UniProtKB-KW"/>
</dbReference>
<dbReference type="SUPFAM" id="SSF81573">
    <property type="entry name" value="F1F0 ATP synthase subunit B, membrane domain"/>
    <property type="match status" value="1"/>
</dbReference>
<evidence type="ECO:0000313" key="18">
    <source>
        <dbReference type="Proteomes" id="UP000032024"/>
    </source>
</evidence>
<dbReference type="InterPro" id="IPR005864">
    <property type="entry name" value="ATP_synth_F0_bsu_bac"/>
</dbReference>
<evidence type="ECO:0000256" key="8">
    <source>
        <dbReference type="ARBA" id="ARBA00023065"/>
    </source>
</evidence>
<dbReference type="PANTHER" id="PTHR33445:SF1">
    <property type="entry name" value="ATP SYNTHASE SUBUNIT B"/>
    <property type="match status" value="1"/>
</dbReference>
<sequence>MSQTDLVLGFVLGKLNTGDILFQAIIFVVLLLLLKKFAYGPLVEMMRKREEHIAKEIETAEKNREEAAKLLEEQRKLLKEARVEGQNLIENARKQAEVQHDDIVATARQEAERMKDAAKVEIEQEKAKAVAALREQVASLSVMIASKVIEKEISEKDHEKFILDSIKEAGEMK</sequence>
<dbReference type="GO" id="GO:0005886">
    <property type="term" value="C:plasma membrane"/>
    <property type="evidence" value="ECO:0007669"/>
    <property type="project" value="UniProtKB-SubCell"/>
</dbReference>
<protein>
    <recommendedName>
        <fullName evidence="13">ATP synthase subunit b</fullName>
    </recommendedName>
    <alternativeName>
        <fullName evidence="13">ATP synthase F(0) sector subunit b</fullName>
    </alternativeName>
    <alternativeName>
        <fullName evidence="13">ATPase subunit I</fullName>
    </alternativeName>
    <alternativeName>
        <fullName evidence="13">F-type ATPase subunit b</fullName>
        <shortName evidence="13">F-ATPase subunit b</shortName>
    </alternativeName>
</protein>
<dbReference type="InterPro" id="IPR002146">
    <property type="entry name" value="ATP_synth_b/b'su_bac/chlpt"/>
</dbReference>
<evidence type="ECO:0000256" key="2">
    <source>
        <dbReference type="ARBA" id="ARBA00022448"/>
    </source>
</evidence>
<dbReference type="InterPro" id="IPR050059">
    <property type="entry name" value="ATP_synthase_B_chain"/>
</dbReference>
<proteinExistence type="inferred from homology"/>
<keyword evidence="18" id="KW-1185">Reference proteome</keyword>
<evidence type="ECO:0000256" key="14">
    <source>
        <dbReference type="RuleBase" id="RU003848"/>
    </source>
</evidence>
<evidence type="ECO:0000256" key="10">
    <source>
        <dbReference type="ARBA" id="ARBA00023310"/>
    </source>
</evidence>
<dbReference type="GeneID" id="93258195"/>
<keyword evidence="9 13" id="KW-0472">Membrane</keyword>
<evidence type="ECO:0000256" key="6">
    <source>
        <dbReference type="ARBA" id="ARBA00022781"/>
    </source>
</evidence>
<keyword evidence="15" id="KW-0175">Coiled coil</keyword>
<dbReference type="EMBL" id="CP010525">
    <property type="protein sequence ID" value="AJO21020.1"/>
    <property type="molecule type" value="Genomic_DNA"/>
</dbReference>
<dbReference type="CDD" id="cd06503">
    <property type="entry name" value="ATP-synt_Fo_b"/>
    <property type="match status" value="1"/>
</dbReference>
<comment type="subunit">
    <text evidence="13">F-type ATPases have 2 components, F(1) - the catalytic core - and F(0) - the membrane proton channel. F(1) has five subunits: alpha(3), beta(3), gamma(1), delta(1), epsilon(1). F(0) has three main subunits: a(1), b(2) and c(10-14). The alpha and beta chains form an alternating ring which encloses part of the gamma chain. F(1) is attached to F(0) by a central stalk formed by the gamma and epsilon chains, while a peripheral stalk is formed by the delta and b chains.</text>
</comment>
<evidence type="ECO:0000256" key="13">
    <source>
        <dbReference type="HAMAP-Rule" id="MF_01398"/>
    </source>
</evidence>
<dbReference type="Proteomes" id="UP000070376">
    <property type="component" value="Unassembled WGS sequence"/>
</dbReference>
<comment type="subcellular location">
    <subcellularLocation>
        <location evidence="13">Cell membrane</location>
        <topology evidence="13">Single-pass membrane protein</topology>
    </subcellularLocation>
    <subcellularLocation>
        <location evidence="12">Endomembrane system</location>
        <topology evidence="12">Single-pass membrane protein</topology>
    </subcellularLocation>
</comment>
<organism evidence="17 19">
    <name type="scientific">Heyndrickxia coagulans</name>
    <name type="common">Weizmannia coagulans</name>
    <dbReference type="NCBI Taxonomy" id="1398"/>
    <lineage>
        <taxon>Bacteria</taxon>
        <taxon>Bacillati</taxon>
        <taxon>Bacillota</taxon>
        <taxon>Bacilli</taxon>
        <taxon>Bacillales</taxon>
        <taxon>Bacillaceae</taxon>
        <taxon>Heyndrickxia</taxon>
    </lineage>
</organism>
<reference evidence="17" key="3">
    <citation type="submission" date="2016-01" db="EMBL/GenBank/DDBJ databases">
        <authorList>
            <person name="Oliw E.H."/>
        </authorList>
    </citation>
    <scope>NUCLEOTIDE SEQUENCE [LARGE SCALE GENOMIC DNA]</scope>
    <source>
        <strain evidence="17">GED7749B</strain>
    </source>
</reference>
<evidence type="ECO:0000313" key="17">
    <source>
        <dbReference type="EMBL" id="KWZ85316.1"/>
    </source>
</evidence>
<comment type="function">
    <text evidence="11 13">F(1)F(0) ATP synthase produces ATP from ADP in the presence of a proton or sodium gradient. F-type ATPases consist of two structural domains, F(1) containing the extramembraneous catalytic core and F(0) containing the membrane proton channel, linked together by a central stalk and a peripheral stalk. During catalysis, ATP synthesis in the catalytic domain of F(1) is coupled via a rotary mechanism of the central stalk subunits to proton translocation.</text>
</comment>
<dbReference type="Proteomes" id="UP000032024">
    <property type="component" value="Chromosome"/>
</dbReference>
<evidence type="ECO:0000256" key="7">
    <source>
        <dbReference type="ARBA" id="ARBA00022989"/>
    </source>
</evidence>
<dbReference type="Gene3D" id="1.20.5.620">
    <property type="entry name" value="F1F0 ATP synthase subunit B, membrane domain"/>
    <property type="match status" value="1"/>
</dbReference>
<dbReference type="GO" id="GO:0012505">
    <property type="term" value="C:endomembrane system"/>
    <property type="evidence" value="ECO:0007669"/>
    <property type="project" value="UniProtKB-SubCell"/>
</dbReference>
<dbReference type="STRING" id="1398.AB434_0935"/>
<gene>
    <name evidence="13" type="primary">atpF</name>
    <name evidence="17" type="ORF">HMPREF3213_00488</name>
    <name evidence="16" type="ORF">SB48_HM08orf00345</name>
</gene>
<dbReference type="PANTHER" id="PTHR33445">
    <property type="entry name" value="ATP SYNTHASE SUBUNIT B', CHLOROPLASTIC"/>
    <property type="match status" value="1"/>
</dbReference>
<feature type="transmembrane region" description="Helical" evidence="13">
    <location>
        <begin position="20"/>
        <end position="39"/>
    </location>
</feature>
<comment type="similarity">
    <text evidence="1 13 14">Belongs to the ATPase B chain family.</text>
</comment>
<evidence type="ECO:0000256" key="15">
    <source>
        <dbReference type="SAM" id="Coils"/>
    </source>
</evidence>
<accession>A0A0C5C6L3</accession>
<dbReference type="InterPro" id="IPR028987">
    <property type="entry name" value="ATP_synth_B-like_membr_sf"/>
</dbReference>
<reference evidence="16" key="1">
    <citation type="submission" date="2015-01" db="EMBL/GenBank/DDBJ databases">
        <title>Comparative genome analysis of Bacillus coagulans HM-08, Clostridium butyricum HM-68, Bacillus subtilis HM-66 and Bacillus licheniformis BL-09.</title>
        <authorList>
            <person name="Zhang H."/>
        </authorList>
    </citation>
    <scope>NUCLEOTIDE SEQUENCE [LARGE SCALE GENOMIC DNA]</scope>
    <source>
        <strain evidence="16">HM-08</strain>
    </source>
</reference>
<keyword evidence="8 13" id="KW-0406">Ion transport</keyword>
<evidence type="ECO:0000313" key="16">
    <source>
        <dbReference type="EMBL" id="AJO21020.1"/>
    </source>
</evidence>
<feature type="coiled-coil region" evidence="15">
    <location>
        <begin position="43"/>
        <end position="135"/>
    </location>
</feature>
<dbReference type="AlphaFoldDB" id="A0A0C5C6L3"/>
<reference evidence="19" key="4">
    <citation type="submission" date="2016-01" db="EMBL/GenBank/DDBJ databases">
        <authorList>
            <person name="Mitreva M."/>
            <person name="Pepin K.H."/>
            <person name="Mihindukulasuriya K.A."/>
            <person name="Fulton R."/>
            <person name="Fronick C."/>
            <person name="O'Laughlin M."/>
            <person name="Miner T."/>
            <person name="Herter B."/>
            <person name="Rosa B.A."/>
            <person name="Cordes M."/>
            <person name="Tomlinson C."/>
            <person name="Wollam A."/>
            <person name="Palsikar V.B."/>
            <person name="Mardis E.R."/>
            <person name="Wilson R.K."/>
        </authorList>
    </citation>
    <scope>NUCLEOTIDE SEQUENCE [LARGE SCALE GENOMIC DNA]</scope>
    <source>
        <strain evidence="19">GED7749B</strain>
    </source>
</reference>
<keyword evidence="4 13" id="KW-0138">CF(0)</keyword>
<keyword evidence="2 13" id="KW-0813">Transport</keyword>
<evidence type="ECO:0000256" key="1">
    <source>
        <dbReference type="ARBA" id="ARBA00005513"/>
    </source>
</evidence>
<dbReference type="EMBL" id="LRPN01000017">
    <property type="protein sequence ID" value="KWZ85316.1"/>
    <property type="molecule type" value="Genomic_DNA"/>
</dbReference>
<dbReference type="HAMAP" id="MF_01398">
    <property type="entry name" value="ATP_synth_b_bprime"/>
    <property type="match status" value="1"/>
</dbReference>
<evidence type="ECO:0000256" key="12">
    <source>
        <dbReference type="ARBA" id="ARBA00037847"/>
    </source>
</evidence>
<evidence type="ECO:0000256" key="5">
    <source>
        <dbReference type="ARBA" id="ARBA00022692"/>
    </source>
</evidence>
<dbReference type="GO" id="GO:0046961">
    <property type="term" value="F:proton-transporting ATPase activity, rotational mechanism"/>
    <property type="evidence" value="ECO:0007669"/>
    <property type="project" value="TreeGrafter"/>
</dbReference>
<dbReference type="RefSeq" id="WP_014096763.1">
    <property type="nucleotide sequence ID" value="NZ_CP010525.1"/>
</dbReference>
<keyword evidence="5 13" id="KW-0812">Transmembrane</keyword>
<dbReference type="NCBIfam" id="TIGR01144">
    <property type="entry name" value="ATP_synt_b"/>
    <property type="match status" value="1"/>
</dbReference>
<keyword evidence="7 13" id="KW-1133">Transmembrane helix</keyword>
<evidence type="ECO:0000256" key="9">
    <source>
        <dbReference type="ARBA" id="ARBA00023136"/>
    </source>
</evidence>
<keyword evidence="6 13" id="KW-0375">Hydrogen ion transport</keyword>
<evidence type="ECO:0000256" key="4">
    <source>
        <dbReference type="ARBA" id="ARBA00022547"/>
    </source>
</evidence>
<evidence type="ECO:0000256" key="11">
    <source>
        <dbReference type="ARBA" id="ARBA00025198"/>
    </source>
</evidence>
<keyword evidence="3 13" id="KW-1003">Cell membrane</keyword>
<dbReference type="GO" id="GO:0046933">
    <property type="term" value="F:proton-transporting ATP synthase activity, rotational mechanism"/>
    <property type="evidence" value="ECO:0007669"/>
    <property type="project" value="UniProtKB-UniRule"/>
</dbReference>
<evidence type="ECO:0000313" key="19">
    <source>
        <dbReference type="Proteomes" id="UP000070376"/>
    </source>
</evidence>
<keyword evidence="10 13" id="KW-0066">ATP synthesis</keyword>